<proteinExistence type="predicted"/>
<evidence type="ECO:0000313" key="3">
    <source>
        <dbReference type="Proteomes" id="UP001558613"/>
    </source>
</evidence>
<protein>
    <submittedName>
        <fullName evidence="2">Uncharacterized protein</fullName>
    </submittedName>
</protein>
<accession>A0ABR3NXL3</accession>
<name>A0ABR3NXL3_9TELE</name>
<feature type="non-terminal residue" evidence="2">
    <location>
        <position position="1"/>
    </location>
</feature>
<feature type="region of interest" description="Disordered" evidence="1">
    <location>
        <begin position="1"/>
        <end position="80"/>
    </location>
</feature>
<keyword evidence="3" id="KW-1185">Reference proteome</keyword>
<dbReference type="EMBL" id="JAYMGO010000001">
    <property type="protein sequence ID" value="KAL1281438.1"/>
    <property type="molecule type" value="Genomic_DNA"/>
</dbReference>
<sequence length="80" mass="8771">RRKTQRSESPGPSVVSFKSNTSMMQPLEFSDGQVTSDPSLVRKRQRSESPGPSVVSLKSNTSMMQPLKFSDGQMTSDPPP</sequence>
<organism evidence="2 3">
    <name type="scientific">Cirrhinus molitorella</name>
    <name type="common">mud carp</name>
    <dbReference type="NCBI Taxonomy" id="172907"/>
    <lineage>
        <taxon>Eukaryota</taxon>
        <taxon>Metazoa</taxon>
        <taxon>Chordata</taxon>
        <taxon>Craniata</taxon>
        <taxon>Vertebrata</taxon>
        <taxon>Euteleostomi</taxon>
        <taxon>Actinopterygii</taxon>
        <taxon>Neopterygii</taxon>
        <taxon>Teleostei</taxon>
        <taxon>Ostariophysi</taxon>
        <taxon>Cypriniformes</taxon>
        <taxon>Cyprinidae</taxon>
        <taxon>Labeoninae</taxon>
        <taxon>Labeonini</taxon>
        <taxon>Cirrhinus</taxon>
    </lineage>
</organism>
<evidence type="ECO:0000256" key="1">
    <source>
        <dbReference type="SAM" id="MobiDB-lite"/>
    </source>
</evidence>
<dbReference type="Proteomes" id="UP001558613">
    <property type="component" value="Unassembled WGS sequence"/>
</dbReference>
<gene>
    <name evidence="2" type="ORF">QQF64_000241</name>
</gene>
<reference evidence="2 3" key="1">
    <citation type="submission" date="2023-09" db="EMBL/GenBank/DDBJ databases">
        <authorList>
            <person name="Wang M."/>
        </authorList>
    </citation>
    <scope>NUCLEOTIDE SEQUENCE [LARGE SCALE GENOMIC DNA]</scope>
    <source>
        <strain evidence="2">GT-2023</strain>
        <tissue evidence="2">Liver</tissue>
    </source>
</reference>
<feature type="non-terminal residue" evidence="2">
    <location>
        <position position="80"/>
    </location>
</feature>
<comment type="caution">
    <text evidence="2">The sequence shown here is derived from an EMBL/GenBank/DDBJ whole genome shotgun (WGS) entry which is preliminary data.</text>
</comment>
<evidence type="ECO:0000313" key="2">
    <source>
        <dbReference type="EMBL" id="KAL1281438.1"/>
    </source>
</evidence>